<dbReference type="PANTHER" id="PTHR33175:SF2">
    <property type="entry name" value="INTEGRATION HOST FACTOR SUBUNIT ALPHA"/>
    <property type="match status" value="1"/>
</dbReference>
<dbReference type="PANTHER" id="PTHR33175">
    <property type="entry name" value="DNA-BINDING PROTEIN HU"/>
    <property type="match status" value="1"/>
</dbReference>
<dbReference type="SMART" id="SM00411">
    <property type="entry name" value="BHL"/>
    <property type="match status" value="1"/>
</dbReference>
<keyword evidence="5" id="KW-0238">DNA-binding</keyword>
<gene>
    <name evidence="9" type="primary">ihfA-2</name>
    <name evidence="9" type="ORF">GHYDROH2_30000</name>
</gene>
<dbReference type="NCBIfam" id="NF001401">
    <property type="entry name" value="PRK00285.1"/>
    <property type="match status" value="1"/>
</dbReference>
<dbReference type="InterPro" id="IPR010992">
    <property type="entry name" value="IHF-like_DNA-bd_dom_sf"/>
</dbReference>
<protein>
    <recommendedName>
        <fullName evidence="2">Integration host factor subunit alpha</fullName>
    </recommendedName>
</protein>
<evidence type="ECO:0000256" key="1">
    <source>
        <dbReference type="ARBA" id="ARBA00010529"/>
    </source>
</evidence>
<keyword evidence="6" id="KW-0804">Transcription</keyword>
<evidence type="ECO:0000256" key="6">
    <source>
        <dbReference type="ARBA" id="ARBA00023163"/>
    </source>
</evidence>
<reference evidence="9" key="1">
    <citation type="submission" date="2022-12" db="EMBL/GenBank/DDBJ databases">
        <title>Reference genome sequencing for broad-spectrum identification of bacterial and archaeal isolates by mass spectrometry.</title>
        <authorList>
            <person name="Sekiguchi Y."/>
            <person name="Tourlousse D.M."/>
        </authorList>
    </citation>
    <scope>NUCLEOTIDE SEQUENCE</scope>
    <source>
        <strain evidence="9">H2</strain>
    </source>
</reference>
<dbReference type="Gene3D" id="4.10.520.10">
    <property type="entry name" value="IHF-like DNA-binding proteins"/>
    <property type="match status" value="1"/>
</dbReference>
<dbReference type="CDD" id="cd13835">
    <property type="entry name" value="IHF_A"/>
    <property type="match status" value="1"/>
</dbReference>
<dbReference type="InterPro" id="IPR000119">
    <property type="entry name" value="Hist_DNA-bd"/>
</dbReference>
<organism evidence="9 10">
    <name type="scientific">Geobacter hydrogenophilus</name>
    <dbReference type="NCBI Taxonomy" id="40983"/>
    <lineage>
        <taxon>Bacteria</taxon>
        <taxon>Pseudomonadati</taxon>
        <taxon>Thermodesulfobacteriota</taxon>
        <taxon>Desulfuromonadia</taxon>
        <taxon>Geobacterales</taxon>
        <taxon>Geobacteraceae</taxon>
        <taxon>Geobacter</taxon>
    </lineage>
</organism>
<comment type="similarity">
    <text evidence="1 8">Belongs to the bacterial histone-like protein family.</text>
</comment>
<proteinExistence type="inferred from homology"/>
<dbReference type="GO" id="GO:0003677">
    <property type="term" value="F:DNA binding"/>
    <property type="evidence" value="ECO:0007669"/>
    <property type="project" value="UniProtKB-KW"/>
</dbReference>
<dbReference type="PRINTS" id="PR01727">
    <property type="entry name" value="DNABINDINGHU"/>
</dbReference>
<dbReference type="SUPFAM" id="SSF47729">
    <property type="entry name" value="IHF-like DNA-binding proteins"/>
    <property type="match status" value="1"/>
</dbReference>
<dbReference type="RefSeq" id="WP_214187436.1">
    <property type="nucleotide sequence ID" value="NZ_BSDS01000002.1"/>
</dbReference>
<dbReference type="GO" id="GO:0006310">
    <property type="term" value="P:DNA recombination"/>
    <property type="evidence" value="ECO:0007669"/>
    <property type="project" value="UniProtKB-KW"/>
</dbReference>
<dbReference type="GO" id="GO:0005829">
    <property type="term" value="C:cytosol"/>
    <property type="evidence" value="ECO:0007669"/>
    <property type="project" value="TreeGrafter"/>
</dbReference>
<dbReference type="GO" id="GO:0006417">
    <property type="term" value="P:regulation of translation"/>
    <property type="evidence" value="ECO:0007669"/>
    <property type="project" value="UniProtKB-KW"/>
</dbReference>
<evidence type="ECO:0000313" key="9">
    <source>
        <dbReference type="EMBL" id="GLI39499.1"/>
    </source>
</evidence>
<evidence type="ECO:0000256" key="5">
    <source>
        <dbReference type="ARBA" id="ARBA00023125"/>
    </source>
</evidence>
<dbReference type="Proteomes" id="UP001144352">
    <property type="component" value="Unassembled WGS sequence"/>
</dbReference>
<keyword evidence="10" id="KW-1185">Reference proteome</keyword>
<evidence type="ECO:0000256" key="2">
    <source>
        <dbReference type="ARBA" id="ARBA00018329"/>
    </source>
</evidence>
<dbReference type="PROSITE" id="PS00045">
    <property type="entry name" value="HISTONE_LIKE"/>
    <property type="match status" value="1"/>
</dbReference>
<dbReference type="GO" id="GO:0009893">
    <property type="term" value="P:positive regulation of metabolic process"/>
    <property type="evidence" value="ECO:0007669"/>
    <property type="project" value="UniProtKB-ARBA"/>
</dbReference>
<dbReference type="InterPro" id="IPR005684">
    <property type="entry name" value="IHF_alpha"/>
</dbReference>
<keyword evidence="3" id="KW-0810">Translation regulation</keyword>
<evidence type="ECO:0000256" key="8">
    <source>
        <dbReference type="RuleBase" id="RU003939"/>
    </source>
</evidence>
<accession>A0A9W6G252</accession>
<dbReference type="AlphaFoldDB" id="A0A9W6G252"/>
<dbReference type="GO" id="GO:0030527">
    <property type="term" value="F:structural constituent of chromatin"/>
    <property type="evidence" value="ECO:0007669"/>
    <property type="project" value="InterPro"/>
</dbReference>
<sequence length="93" mass="10428">MTKADIVERVSEGCGITKKVSFDMVEAVFNIIKSTLEAGEEIKISGFGKFDVRQKRERKGRNPQTGKSIVIEARQILSFKPSTILKQSLNEIK</sequence>
<evidence type="ECO:0000256" key="7">
    <source>
        <dbReference type="ARBA" id="ARBA00023172"/>
    </source>
</evidence>
<dbReference type="InterPro" id="IPR020816">
    <property type="entry name" value="Histone-like_DNA-bd_CS"/>
</dbReference>
<dbReference type="GO" id="GO:0006355">
    <property type="term" value="P:regulation of DNA-templated transcription"/>
    <property type="evidence" value="ECO:0007669"/>
    <property type="project" value="InterPro"/>
</dbReference>
<evidence type="ECO:0000256" key="4">
    <source>
        <dbReference type="ARBA" id="ARBA00023015"/>
    </source>
</evidence>
<evidence type="ECO:0000256" key="3">
    <source>
        <dbReference type="ARBA" id="ARBA00022845"/>
    </source>
</evidence>
<comment type="caution">
    <text evidence="9">The sequence shown here is derived from an EMBL/GenBank/DDBJ whole genome shotgun (WGS) entry which is preliminary data.</text>
</comment>
<dbReference type="Pfam" id="PF00216">
    <property type="entry name" value="Bac_DNA_binding"/>
    <property type="match status" value="1"/>
</dbReference>
<keyword evidence="7" id="KW-0233">DNA recombination</keyword>
<evidence type="ECO:0000313" key="10">
    <source>
        <dbReference type="Proteomes" id="UP001144352"/>
    </source>
</evidence>
<name>A0A9W6G252_9BACT</name>
<keyword evidence="4" id="KW-0805">Transcription regulation</keyword>
<dbReference type="EMBL" id="BSDS01000002">
    <property type="protein sequence ID" value="GLI39499.1"/>
    <property type="molecule type" value="Genomic_DNA"/>
</dbReference>